<evidence type="ECO:0000313" key="10">
    <source>
        <dbReference type="Proteomes" id="UP000555003"/>
    </source>
</evidence>
<dbReference type="InterPro" id="IPR036890">
    <property type="entry name" value="HATPase_C_sf"/>
</dbReference>
<dbReference type="SMART" id="SM00086">
    <property type="entry name" value="PAC"/>
    <property type="match status" value="1"/>
</dbReference>
<dbReference type="PANTHER" id="PTHR43304">
    <property type="entry name" value="PHYTOCHROME-LIKE PROTEIN CPH1"/>
    <property type="match status" value="1"/>
</dbReference>
<evidence type="ECO:0000313" key="9">
    <source>
        <dbReference type="EMBL" id="MBA9074208.1"/>
    </source>
</evidence>
<keyword evidence="5" id="KW-0418">Kinase</keyword>
<dbReference type="Gene3D" id="2.10.70.100">
    <property type="match status" value="1"/>
</dbReference>
<reference evidence="9 10" key="1">
    <citation type="submission" date="2020-08" db="EMBL/GenBank/DDBJ databases">
        <title>Genomic Encyclopedia of Type Strains, Phase IV (KMG-IV): sequencing the most valuable type-strain genomes for metagenomic binning, comparative biology and taxonomic classification.</title>
        <authorList>
            <person name="Goeker M."/>
        </authorList>
    </citation>
    <scope>NUCLEOTIDE SEQUENCE [LARGE SCALE GENOMIC DNA]</scope>
    <source>
        <strain evidence="9 10">DSM 100397</strain>
    </source>
</reference>
<protein>
    <recommendedName>
        <fullName evidence="2">histidine kinase</fullName>
        <ecNumber evidence="2">2.7.13.3</ecNumber>
    </recommendedName>
</protein>
<dbReference type="SUPFAM" id="SSF55874">
    <property type="entry name" value="ATPase domain of HSP90 chaperone/DNA topoisomerase II/histidine kinase"/>
    <property type="match status" value="1"/>
</dbReference>
<dbReference type="PRINTS" id="PR00344">
    <property type="entry name" value="BCTRLSENSOR"/>
</dbReference>
<dbReference type="SUPFAM" id="SSF55785">
    <property type="entry name" value="PYP-like sensor domain (PAS domain)"/>
    <property type="match status" value="2"/>
</dbReference>
<sequence>MERSIQEQLLLLKSVVENAPLPLGVYAGSELTIVLANDAMIKALGKGNEIIGKRYTEILPELEGQELFAQARSAMVTGVPFHAKGSRVDIEIDGLLKTHYYDYSYIPLRDTEGNIFAIMNTGADVTDLVNTRYNIENAEEKLRLAVSAGGLGTYITDLSSNQVVVSELFNEIWGTKGQPARADIIGRICPEDLPIREEAHARALLSGDVDYEVRLEKGLSLRWVRVKGRIICDDAGNPASLLGVVQDITETREFAEELKRQVEQRTSELKRSNEDLLHFANIVSHDLKEPLRKISTFNSLLRQKLGEDINEDARKYFGKVEDAANRMTSIIDGVLNYATLNELGHPVEKININQLIEDIKGDLELVIQEKKAILILDRLPEIEGAPVLLHQLFYNLIHNALKFSRPHDPPRVTISHELAIIDDTEYIRICIKDNGIGFDPANSQKIFDVFKRLHSKDEFEGTGLGLALCKRIAERHQGDITAVGSKIDGAKFTVELPLKLPKKSI</sequence>
<dbReference type="Gene3D" id="3.30.565.10">
    <property type="entry name" value="Histidine kinase-like ATPase, C-terminal domain"/>
    <property type="match status" value="1"/>
</dbReference>
<keyword evidence="6" id="KW-0175">Coiled coil</keyword>
<feature type="domain" description="PAC" evidence="8">
    <location>
        <begin position="207"/>
        <end position="260"/>
    </location>
</feature>
<dbReference type="InterPro" id="IPR013655">
    <property type="entry name" value="PAS_fold_3"/>
</dbReference>
<evidence type="ECO:0000259" key="8">
    <source>
        <dbReference type="PROSITE" id="PS50113"/>
    </source>
</evidence>
<dbReference type="SMART" id="SM00091">
    <property type="entry name" value="PAS"/>
    <property type="match status" value="2"/>
</dbReference>
<dbReference type="InterPro" id="IPR036097">
    <property type="entry name" value="HisK_dim/P_sf"/>
</dbReference>
<dbReference type="Gene3D" id="1.10.287.130">
    <property type="match status" value="1"/>
</dbReference>
<evidence type="ECO:0000256" key="6">
    <source>
        <dbReference type="SAM" id="Coils"/>
    </source>
</evidence>
<evidence type="ECO:0000256" key="3">
    <source>
        <dbReference type="ARBA" id="ARBA00022553"/>
    </source>
</evidence>
<dbReference type="Pfam" id="PF08447">
    <property type="entry name" value="PAS_3"/>
    <property type="match status" value="1"/>
</dbReference>
<name>A0ABR6DR96_9FLAO</name>
<comment type="catalytic activity">
    <reaction evidence="1">
        <text>ATP + protein L-histidine = ADP + protein N-phospho-L-histidine.</text>
        <dbReference type="EC" id="2.7.13.3"/>
    </reaction>
</comment>
<proteinExistence type="predicted"/>
<organism evidence="9 10">
    <name type="scientific">Flavobacterium gossypii</name>
    <dbReference type="NCBI Taxonomy" id="1646119"/>
    <lineage>
        <taxon>Bacteria</taxon>
        <taxon>Pseudomonadati</taxon>
        <taxon>Bacteroidota</taxon>
        <taxon>Flavobacteriia</taxon>
        <taxon>Flavobacteriales</taxon>
        <taxon>Flavobacteriaceae</taxon>
        <taxon>Flavobacterium</taxon>
    </lineage>
</organism>
<accession>A0ABR6DR96</accession>
<dbReference type="InterPro" id="IPR003594">
    <property type="entry name" value="HATPase_dom"/>
</dbReference>
<keyword evidence="4" id="KW-0808">Transferase</keyword>
<dbReference type="Pfam" id="PF02518">
    <property type="entry name" value="HATPase_c"/>
    <property type="match status" value="1"/>
</dbReference>
<dbReference type="NCBIfam" id="TIGR00229">
    <property type="entry name" value="sensory_box"/>
    <property type="match status" value="1"/>
</dbReference>
<dbReference type="EC" id="2.7.13.3" evidence="2"/>
<dbReference type="InterPro" id="IPR035965">
    <property type="entry name" value="PAS-like_dom_sf"/>
</dbReference>
<dbReference type="PROSITE" id="PS50109">
    <property type="entry name" value="HIS_KIN"/>
    <property type="match status" value="1"/>
</dbReference>
<evidence type="ECO:0000259" key="7">
    <source>
        <dbReference type="PROSITE" id="PS50109"/>
    </source>
</evidence>
<gene>
    <name evidence="9" type="ORF">GGR22_002375</name>
</gene>
<dbReference type="InterPro" id="IPR005467">
    <property type="entry name" value="His_kinase_dom"/>
</dbReference>
<dbReference type="SMART" id="SM00388">
    <property type="entry name" value="HisKA"/>
    <property type="match status" value="1"/>
</dbReference>
<evidence type="ECO:0000256" key="5">
    <source>
        <dbReference type="ARBA" id="ARBA00022777"/>
    </source>
</evidence>
<keyword evidence="3" id="KW-0597">Phosphoprotein</keyword>
<dbReference type="InterPro" id="IPR013656">
    <property type="entry name" value="PAS_4"/>
</dbReference>
<dbReference type="InterPro" id="IPR000014">
    <property type="entry name" value="PAS"/>
</dbReference>
<evidence type="ECO:0000256" key="1">
    <source>
        <dbReference type="ARBA" id="ARBA00000085"/>
    </source>
</evidence>
<comment type="caution">
    <text evidence="9">The sequence shown here is derived from an EMBL/GenBank/DDBJ whole genome shotgun (WGS) entry which is preliminary data.</text>
</comment>
<dbReference type="InterPro" id="IPR003661">
    <property type="entry name" value="HisK_dim/P_dom"/>
</dbReference>
<dbReference type="InterPro" id="IPR000700">
    <property type="entry name" value="PAS-assoc_C"/>
</dbReference>
<dbReference type="Pfam" id="PF00512">
    <property type="entry name" value="HisKA"/>
    <property type="match status" value="1"/>
</dbReference>
<dbReference type="EMBL" id="JACJIS010000002">
    <property type="protein sequence ID" value="MBA9074208.1"/>
    <property type="molecule type" value="Genomic_DNA"/>
</dbReference>
<evidence type="ECO:0000256" key="4">
    <source>
        <dbReference type="ARBA" id="ARBA00022679"/>
    </source>
</evidence>
<feature type="coiled-coil region" evidence="6">
    <location>
        <begin position="245"/>
        <end position="275"/>
    </location>
</feature>
<dbReference type="InterPro" id="IPR004358">
    <property type="entry name" value="Sig_transdc_His_kin-like_C"/>
</dbReference>
<feature type="domain" description="Histidine kinase" evidence="7">
    <location>
        <begin position="282"/>
        <end position="500"/>
    </location>
</feature>
<dbReference type="SUPFAM" id="SSF47384">
    <property type="entry name" value="Homodimeric domain of signal transducing histidine kinase"/>
    <property type="match status" value="1"/>
</dbReference>
<dbReference type="Gene3D" id="3.30.450.20">
    <property type="entry name" value="PAS domain"/>
    <property type="match status" value="2"/>
</dbReference>
<keyword evidence="10" id="KW-1185">Reference proteome</keyword>
<dbReference type="Pfam" id="PF08448">
    <property type="entry name" value="PAS_4"/>
    <property type="match status" value="1"/>
</dbReference>
<dbReference type="InterPro" id="IPR001610">
    <property type="entry name" value="PAC"/>
</dbReference>
<evidence type="ECO:0000256" key="2">
    <source>
        <dbReference type="ARBA" id="ARBA00012438"/>
    </source>
</evidence>
<dbReference type="PANTHER" id="PTHR43304:SF1">
    <property type="entry name" value="PAC DOMAIN-CONTAINING PROTEIN"/>
    <property type="match status" value="1"/>
</dbReference>
<dbReference type="CDD" id="cd00082">
    <property type="entry name" value="HisKA"/>
    <property type="match status" value="1"/>
</dbReference>
<dbReference type="PROSITE" id="PS50113">
    <property type="entry name" value="PAC"/>
    <property type="match status" value="1"/>
</dbReference>
<dbReference type="SMART" id="SM00387">
    <property type="entry name" value="HATPase_c"/>
    <property type="match status" value="1"/>
</dbReference>
<dbReference type="RefSeq" id="WP_182493796.1">
    <property type="nucleotide sequence ID" value="NZ_JACJIS010000002.1"/>
</dbReference>
<dbReference type="InterPro" id="IPR052162">
    <property type="entry name" value="Sensor_kinase/Photoreceptor"/>
</dbReference>
<dbReference type="Proteomes" id="UP000555003">
    <property type="component" value="Unassembled WGS sequence"/>
</dbReference>